<dbReference type="Proteomes" id="UP000201335">
    <property type="component" value="Segment"/>
</dbReference>
<organism evidence="1 2">
    <name type="scientific">Spodoptera frugiperda granulovirus</name>
    <dbReference type="NCBI Taxonomy" id="307454"/>
    <lineage>
        <taxon>Viruses</taxon>
        <taxon>Viruses incertae sedis</taxon>
        <taxon>Naldaviricetes</taxon>
        <taxon>Lefavirales</taxon>
        <taxon>Baculoviridae</taxon>
        <taxon>Betabaculovirus</taxon>
        <taxon>Betabaculovirus spofrugiperdae</taxon>
    </lineage>
</organism>
<proteinExistence type="predicted"/>
<dbReference type="OrthoDB" id="16956at10239"/>
<keyword evidence="2" id="KW-1185">Reference proteome</keyword>
<protein>
    <submittedName>
        <fullName evidence="1">ORF143b</fullName>
    </submittedName>
</protein>
<accession>A0A0C5B3B7</accession>
<sequence>MSTTNSLLSLSFNKCMDNNLQVYDVIPSCIVNELLEDYMIEHNKFKAFVERLINFAHKTGHYGQVLRFVLNTTVCKRLVFAIMDDYRVFDITVTNERRWTFEEVLSVIVFTKFRYCFASPYKMCLLSYNNFTKVKQLKRGDLCRFCVKTHVCNRRLVKVLTIFQRQKHMLKLENYCSVCYTPLFEITQEHNLEFYCSVCLTPLFIQ</sequence>
<evidence type="ECO:0000313" key="2">
    <source>
        <dbReference type="Proteomes" id="UP000201335"/>
    </source>
</evidence>
<evidence type="ECO:0000313" key="1">
    <source>
        <dbReference type="EMBL" id="AJK91805.1"/>
    </source>
</evidence>
<dbReference type="RefSeq" id="YP_009121929.1">
    <property type="nucleotide sequence ID" value="NC_026511.1"/>
</dbReference>
<dbReference type="EMBL" id="KM371112">
    <property type="protein sequence ID" value="AJK91805.1"/>
    <property type="molecule type" value="Genomic_DNA"/>
</dbReference>
<reference evidence="1 2" key="1">
    <citation type="journal article" date="2015" name="Viruses">
        <title>The complete sequence of the first Spodoptera frugiperda Betabaculovirus genome: a natural multiple recombinant virus.</title>
        <authorList>
            <person name="Cuartas P.E."/>
            <person name="Barrera G.P."/>
            <person name="Belaich M.N."/>
            <person name="Barreto E."/>
            <person name="Ghiringhelli P.D."/>
            <person name="Villamizar L.F."/>
        </authorList>
    </citation>
    <scope>NUCLEOTIDE SEQUENCE [LARGE SCALE GENOMIC DNA]</scope>
    <source>
        <strain evidence="1">VG008</strain>
    </source>
</reference>
<name>A0A0C5B3B7_9BBAC</name>
<dbReference type="GeneID" id="23632146"/>
<dbReference type="KEGG" id="vg:23632146"/>